<evidence type="ECO:0000256" key="1">
    <source>
        <dbReference type="ARBA" id="ARBA00022664"/>
    </source>
</evidence>
<feature type="compositionally biased region" description="Basic and acidic residues" evidence="4">
    <location>
        <begin position="195"/>
        <end position="204"/>
    </location>
</feature>
<name>A0A9W8ZT39_9AGAR</name>
<feature type="region of interest" description="Disordered" evidence="4">
    <location>
        <begin position="77"/>
        <end position="107"/>
    </location>
</feature>
<feature type="domain" description="RRM" evidence="5">
    <location>
        <begin position="8"/>
        <end position="77"/>
    </location>
</feature>
<gene>
    <name evidence="7" type="ORF">C8J55DRAFT_552717</name>
</gene>
<dbReference type="GO" id="GO:0008270">
    <property type="term" value="F:zinc ion binding"/>
    <property type="evidence" value="ECO:0007669"/>
    <property type="project" value="UniProtKB-KW"/>
</dbReference>
<comment type="caution">
    <text evidence="7">The sequence shown here is derived from an EMBL/GenBank/DDBJ whole genome shotgun (WGS) entry which is preliminary data.</text>
</comment>
<keyword evidence="1" id="KW-0507">mRNA processing</keyword>
<evidence type="ECO:0000259" key="6">
    <source>
        <dbReference type="PROSITE" id="PS50158"/>
    </source>
</evidence>
<feature type="region of interest" description="Disordered" evidence="4">
    <location>
        <begin position="264"/>
        <end position="347"/>
    </location>
</feature>
<feature type="compositionally biased region" description="Polar residues" evidence="4">
    <location>
        <begin position="295"/>
        <end position="319"/>
    </location>
</feature>
<dbReference type="InterPro" id="IPR012677">
    <property type="entry name" value="Nucleotide-bd_a/b_plait_sf"/>
</dbReference>
<feature type="region of interest" description="Disordered" evidence="4">
    <location>
        <begin position="209"/>
        <end position="228"/>
    </location>
</feature>
<dbReference type="Proteomes" id="UP001150238">
    <property type="component" value="Unassembled WGS sequence"/>
</dbReference>
<dbReference type="Gene3D" id="3.30.70.330">
    <property type="match status" value="1"/>
</dbReference>
<dbReference type="InterPro" id="IPR001878">
    <property type="entry name" value="Znf_CCHC"/>
</dbReference>
<dbReference type="SUPFAM" id="SSF57756">
    <property type="entry name" value="Retrovirus zinc finger-like domains"/>
    <property type="match status" value="1"/>
</dbReference>
<keyword evidence="2" id="KW-0863">Zinc-finger</keyword>
<proteinExistence type="predicted"/>
<sequence>MTDQSKYETVFLGGLPDCSREEIINLCGSTGRIASTRVRRGYAFIDYFNPADADFGIKYLNGVEFKGKKISAEFARRRRRMRTTSTITTTTTSTHTHSQSFDNDDGRGSATGPAVICYRCGTEGHRSSECAEVFGTTSSRCFCCGSANHHIRYCPRRSISPDSSGARPRDHSARTGSRDYDNGYHGAHTSLSRSRTRELSDRYYDSVDKPQVDYTTSPNTRFKLDHERGRYYSRAGSTTPYDDTNPIPLYTTFSPYPEYVPSWQHGPPQHMYEDVDRGSAHSRGYTRSRGDSAQGHRNQTSRGRQTSDPDSVSDVNRYSGNYREERTTTGHRYYSRSPSPRLQASRRRAISGDHEPYYSRDFFEASVPQGANHY</sequence>
<accession>A0A9W8ZT39</accession>
<dbReference type="EMBL" id="JANVFS010000051">
    <property type="protein sequence ID" value="KAJ4465417.1"/>
    <property type="molecule type" value="Genomic_DNA"/>
</dbReference>
<evidence type="ECO:0008006" key="9">
    <source>
        <dbReference type="Google" id="ProtNLM"/>
    </source>
</evidence>
<keyword evidence="3" id="KW-0694">RNA-binding</keyword>
<evidence type="ECO:0000259" key="5">
    <source>
        <dbReference type="PROSITE" id="PS50102"/>
    </source>
</evidence>
<evidence type="ECO:0000313" key="8">
    <source>
        <dbReference type="Proteomes" id="UP001150238"/>
    </source>
</evidence>
<dbReference type="InterPro" id="IPR000504">
    <property type="entry name" value="RRM_dom"/>
</dbReference>
<dbReference type="SMART" id="SM00343">
    <property type="entry name" value="ZnF_C2HC"/>
    <property type="match status" value="2"/>
</dbReference>
<keyword evidence="2" id="KW-0862">Zinc</keyword>
<dbReference type="SUPFAM" id="SSF54928">
    <property type="entry name" value="RNA-binding domain, RBD"/>
    <property type="match status" value="1"/>
</dbReference>
<dbReference type="PROSITE" id="PS50158">
    <property type="entry name" value="ZF_CCHC"/>
    <property type="match status" value="1"/>
</dbReference>
<feature type="region of interest" description="Disordered" evidence="4">
    <location>
        <begin position="155"/>
        <end position="204"/>
    </location>
</feature>
<feature type="compositionally biased region" description="Low complexity" evidence="4">
    <location>
        <begin position="83"/>
        <end position="98"/>
    </location>
</feature>
<evidence type="ECO:0000256" key="3">
    <source>
        <dbReference type="PROSITE-ProRule" id="PRU00176"/>
    </source>
</evidence>
<dbReference type="InterPro" id="IPR036875">
    <property type="entry name" value="Znf_CCHC_sf"/>
</dbReference>
<evidence type="ECO:0000256" key="4">
    <source>
        <dbReference type="SAM" id="MobiDB-lite"/>
    </source>
</evidence>
<dbReference type="PROSITE" id="PS50102">
    <property type="entry name" value="RRM"/>
    <property type="match status" value="1"/>
</dbReference>
<dbReference type="Pfam" id="PF00076">
    <property type="entry name" value="RRM_1"/>
    <property type="match status" value="1"/>
</dbReference>
<dbReference type="InterPro" id="IPR035979">
    <property type="entry name" value="RBD_domain_sf"/>
</dbReference>
<organism evidence="7 8">
    <name type="scientific">Lentinula lateritia</name>
    <dbReference type="NCBI Taxonomy" id="40482"/>
    <lineage>
        <taxon>Eukaryota</taxon>
        <taxon>Fungi</taxon>
        <taxon>Dikarya</taxon>
        <taxon>Basidiomycota</taxon>
        <taxon>Agaricomycotina</taxon>
        <taxon>Agaricomycetes</taxon>
        <taxon>Agaricomycetidae</taxon>
        <taxon>Agaricales</taxon>
        <taxon>Marasmiineae</taxon>
        <taxon>Omphalotaceae</taxon>
        <taxon>Lentinula</taxon>
    </lineage>
</organism>
<dbReference type="SMART" id="SM00360">
    <property type="entry name" value="RRM"/>
    <property type="match status" value="1"/>
</dbReference>
<dbReference type="Pfam" id="PF00098">
    <property type="entry name" value="zf-CCHC"/>
    <property type="match status" value="1"/>
</dbReference>
<feature type="compositionally biased region" description="Basic and acidic residues" evidence="4">
    <location>
        <begin position="167"/>
        <end position="182"/>
    </location>
</feature>
<dbReference type="GO" id="GO:0006397">
    <property type="term" value="P:mRNA processing"/>
    <property type="evidence" value="ECO:0007669"/>
    <property type="project" value="UniProtKB-KW"/>
</dbReference>
<dbReference type="GO" id="GO:0003723">
    <property type="term" value="F:RNA binding"/>
    <property type="evidence" value="ECO:0007669"/>
    <property type="project" value="UniProtKB-UniRule"/>
</dbReference>
<dbReference type="Gene3D" id="4.10.60.10">
    <property type="entry name" value="Zinc finger, CCHC-type"/>
    <property type="match status" value="1"/>
</dbReference>
<reference evidence="7" key="2">
    <citation type="journal article" date="2023" name="Proc. Natl. Acad. Sci. U.S.A.">
        <title>A global phylogenomic analysis of the shiitake genus Lentinula.</title>
        <authorList>
            <person name="Sierra-Patev S."/>
            <person name="Min B."/>
            <person name="Naranjo-Ortiz M."/>
            <person name="Looney B."/>
            <person name="Konkel Z."/>
            <person name="Slot J.C."/>
            <person name="Sakamoto Y."/>
            <person name="Steenwyk J.L."/>
            <person name="Rokas A."/>
            <person name="Carro J."/>
            <person name="Camarero S."/>
            <person name="Ferreira P."/>
            <person name="Molpeceres G."/>
            <person name="Ruiz-Duenas F.J."/>
            <person name="Serrano A."/>
            <person name="Henrissat B."/>
            <person name="Drula E."/>
            <person name="Hughes K.W."/>
            <person name="Mata J.L."/>
            <person name="Ishikawa N.K."/>
            <person name="Vargas-Isla R."/>
            <person name="Ushijima S."/>
            <person name="Smith C.A."/>
            <person name="Donoghue J."/>
            <person name="Ahrendt S."/>
            <person name="Andreopoulos W."/>
            <person name="He G."/>
            <person name="LaButti K."/>
            <person name="Lipzen A."/>
            <person name="Ng V."/>
            <person name="Riley R."/>
            <person name="Sandor L."/>
            <person name="Barry K."/>
            <person name="Martinez A.T."/>
            <person name="Xiao Y."/>
            <person name="Gibbons J.G."/>
            <person name="Terashima K."/>
            <person name="Grigoriev I.V."/>
            <person name="Hibbett D."/>
        </authorList>
    </citation>
    <scope>NUCLEOTIDE SEQUENCE</scope>
    <source>
        <strain evidence="7">Sp2 HRB7682 ss15</strain>
    </source>
</reference>
<keyword evidence="2" id="KW-0479">Metal-binding</keyword>
<dbReference type="CDD" id="cd00590">
    <property type="entry name" value="RRM_SF"/>
    <property type="match status" value="1"/>
</dbReference>
<evidence type="ECO:0000256" key="2">
    <source>
        <dbReference type="PROSITE-ProRule" id="PRU00047"/>
    </source>
</evidence>
<protein>
    <recommendedName>
        <fullName evidence="9">RNA-binding domain-containing protein</fullName>
    </recommendedName>
</protein>
<feature type="domain" description="CCHC-type" evidence="6">
    <location>
        <begin position="117"/>
        <end position="132"/>
    </location>
</feature>
<evidence type="ECO:0000313" key="7">
    <source>
        <dbReference type="EMBL" id="KAJ4465417.1"/>
    </source>
</evidence>
<reference evidence="7" key="1">
    <citation type="submission" date="2022-08" db="EMBL/GenBank/DDBJ databases">
        <authorList>
            <consortium name="DOE Joint Genome Institute"/>
            <person name="Min B."/>
            <person name="Riley R."/>
            <person name="Sierra-Patev S."/>
            <person name="Naranjo-Ortiz M."/>
            <person name="Looney B."/>
            <person name="Konkel Z."/>
            <person name="Slot J.C."/>
            <person name="Sakamoto Y."/>
            <person name="Steenwyk J.L."/>
            <person name="Rokas A."/>
            <person name="Carro J."/>
            <person name="Camarero S."/>
            <person name="Ferreira P."/>
            <person name="Molpeceres G."/>
            <person name="Ruiz-Duenas F.J."/>
            <person name="Serrano A."/>
            <person name="Henrissat B."/>
            <person name="Drula E."/>
            <person name="Hughes K.W."/>
            <person name="Mata J.L."/>
            <person name="Ishikawa N.K."/>
            <person name="Vargas-Isla R."/>
            <person name="Ushijima S."/>
            <person name="Smith C.A."/>
            <person name="Ahrendt S."/>
            <person name="Andreopoulos W."/>
            <person name="He G."/>
            <person name="Labutti K."/>
            <person name="Lipzen A."/>
            <person name="Ng V."/>
            <person name="Sandor L."/>
            <person name="Barry K."/>
            <person name="Martinez A.T."/>
            <person name="Xiao Y."/>
            <person name="Gibbons J.G."/>
            <person name="Terashima K."/>
            <person name="Hibbett D.S."/>
            <person name="Grigoriev I.V."/>
        </authorList>
    </citation>
    <scope>NUCLEOTIDE SEQUENCE</scope>
    <source>
        <strain evidence="7">Sp2 HRB7682 ss15</strain>
    </source>
</reference>
<dbReference type="AlphaFoldDB" id="A0A9W8ZT39"/>